<proteinExistence type="predicted"/>
<dbReference type="Proteomes" id="UP001595526">
    <property type="component" value="Unassembled WGS sequence"/>
</dbReference>
<keyword evidence="3" id="KW-1185">Reference proteome</keyword>
<dbReference type="RefSeq" id="WP_379024832.1">
    <property type="nucleotide sequence ID" value="NZ_JBHRTA010000038.1"/>
</dbReference>
<reference evidence="3" key="1">
    <citation type="journal article" date="2019" name="Int. J. Syst. Evol. Microbiol.">
        <title>The Global Catalogue of Microorganisms (GCM) 10K type strain sequencing project: providing services to taxonomists for standard genome sequencing and annotation.</title>
        <authorList>
            <consortium name="The Broad Institute Genomics Platform"/>
            <consortium name="The Broad Institute Genome Sequencing Center for Infectious Disease"/>
            <person name="Wu L."/>
            <person name="Ma J."/>
        </authorList>
    </citation>
    <scope>NUCLEOTIDE SEQUENCE [LARGE SCALE GENOMIC DNA]</scope>
    <source>
        <strain evidence="3">KCTC 52416</strain>
    </source>
</reference>
<evidence type="ECO:0000313" key="3">
    <source>
        <dbReference type="Proteomes" id="UP001595526"/>
    </source>
</evidence>
<evidence type="ECO:0000256" key="1">
    <source>
        <dbReference type="SAM" id="Phobius"/>
    </source>
</evidence>
<gene>
    <name evidence="2" type="ORF">ACFOET_17040</name>
</gene>
<keyword evidence="1" id="KW-0472">Membrane</keyword>
<organism evidence="2 3">
    <name type="scientific">Parapedobacter deserti</name>
    <dbReference type="NCBI Taxonomy" id="1912957"/>
    <lineage>
        <taxon>Bacteria</taxon>
        <taxon>Pseudomonadati</taxon>
        <taxon>Bacteroidota</taxon>
        <taxon>Sphingobacteriia</taxon>
        <taxon>Sphingobacteriales</taxon>
        <taxon>Sphingobacteriaceae</taxon>
        <taxon>Parapedobacter</taxon>
    </lineage>
</organism>
<comment type="caution">
    <text evidence="2">The sequence shown here is derived from an EMBL/GenBank/DDBJ whole genome shotgun (WGS) entry which is preliminary data.</text>
</comment>
<name>A0ABV7JRC3_9SPHI</name>
<evidence type="ECO:0000313" key="2">
    <source>
        <dbReference type="EMBL" id="MFC3199331.1"/>
    </source>
</evidence>
<feature type="transmembrane region" description="Helical" evidence="1">
    <location>
        <begin position="6"/>
        <end position="28"/>
    </location>
</feature>
<accession>A0ABV7JRC3</accession>
<keyword evidence="1" id="KW-0812">Transmembrane</keyword>
<sequence>MKRPAILYILCIVVLTFVLSFCQVISYAQSKTEVGIHFGVASNALLRFQEIAGGGSSEENYPRLGVYGWATG</sequence>
<protein>
    <submittedName>
        <fullName evidence="2">Uncharacterized protein</fullName>
    </submittedName>
</protein>
<dbReference type="EMBL" id="JBHRTA010000038">
    <property type="protein sequence ID" value="MFC3199331.1"/>
    <property type="molecule type" value="Genomic_DNA"/>
</dbReference>
<keyword evidence="1" id="KW-1133">Transmembrane helix</keyword>